<dbReference type="SUPFAM" id="SSF53955">
    <property type="entry name" value="Lysozyme-like"/>
    <property type="match status" value="1"/>
</dbReference>
<dbReference type="RefSeq" id="WP_200236872.1">
    <property type="nucleotide sequence ID" value="NZ_JAENGP010000011.1"/>
</dbReference>
<accession>A0ABS1ECF4</accession>
<gene>
    <name evidence="4" type="ORF">JHL22_10280</name>
</gene>
<feature type="domain" description="Transglycosylase SLT" evidence="3">
    <location>
        <begin position="29"/>
        <end position="153"/>
    </location>
</feature>
<dbReference type="Gene3D" id="1.10.530.10">
    <property type="match status" value="1"/>
</dbReference>
<evidence type="ECO:0000313" key="4">
    <source>
        <dbReference type="EMBL" id="MBK1781606.1"/>
    </source>
</evidence>
<evidence type="ECO:0000259" key="3">
    <source>
        <dbReference type="Pfam" id="PF01464"/>
    </source>
</evidence>
<proteinExistence type="predicted"/>
<feature type="signal peptide" evidence="2">
    <location>
        <begin position="1"/>
        <end position="19"/>
    </location>
</feature>
<organism evidence="4 5">
    <name type="scientific">Advenella mandrilli</name>
    <dbReference type="NCBI Taxonomy" id="2800330"/>
    <lineage>
        <taxon>Bacteria</taxon>
        <taxon>Pseudomonadati</taxon>
        <taxon>Pseudomonadota</taxon>
        <taxon>Betaproteobacteria</taxon>
        <taxon>Burkholderiales</taxon>
        <taxon>Alcaligenaceae</taxon>
    </lineage>
</organism>
<dbReference type="CDD" id="cd16892">
    <property type="entry name" value="LT_VirB1-like"/>
    <property type="match status" value="1"/>
</dbReference>
<reference evidence="4 5" key="1">
    <citation type="submission" date="2020-12" db="EMBL/GenBank/DDBJ databases">
        <authorList>
            <person name="Lu T."/>
            <person name="Wang Q."/>
            <person name="Han X."/>
        </authorList>
    </citation>
    <scope>NUCLEOTIDE SEQUENCE [LARGE SCALE GENOMIC DNA]</scope>
    <source>
        <strain evidence="4 5">WQ 585</strain>
    </source>
</reference>
<dbReference type="Pfam" id="PF01464">
    <property type="entry name" value="SLT"/>
    <property type="match status" value="1"/>
</dbReference>
<evidence type="ECO:0000256" key="2">
    <source>
        <dbReference type="SAM" id="SignalP"/>
    </source>
</evidence>
<protein>
    <submittedName>
        <fullName evidence="4">Lytic transglycosylase domain-containing protein</fullName>
    </submittedName>
</protein>
<name>A0ABS1ECF4_9BURK</name>
<evidence type="ECO:0000256" key="1">
    <source>
        <dbReference type="SAM" id="MobiDB-lite"/>
    </source>
</evidence>
<dbReference type="InterPro" id="IPR008258">
    <property type="entry name" value="Transglycosylase_SLT_dom_1"/>
</dbReference>
<feature type="chain" id="PRO_5046384640" evidence="2">
    <location>
        <begin position="20"/>
        <end position="246"/>
    </location>
</feature>
<keyword evidence="2" id="KW-0732">Signal</keyword>
<feature type="compositionally biased region" description="Basic and acidic residues" evidence="1">
    <location>
        <begin position="227"/>
        <end position="240"/>
    </location>
</feature>
<dbReference type="Proteomes" id="UP000635316">
    <property type="component" value="Unassembled WGS sequence"/>
</dbReference>
<feature type="region of interest" description="Disordered" evidence="1">
    <location>
        <begin position="211"/>
        <end position="246"/>
    </location>
</feature>
<keyword evidence="5" id="KW-1185">Reference proteome</keyword>
<dbReference type="EMBL" id="JAENGP010000011">
    <property type="protein sequence ID" value="MBK1781606.1"/>
    <property type="molecule type" value="Genomic_DNA"/>
</dbReference>
<evidence type="ECO:0000313" key="5">
    <source>
        <dbReference type="Proteomes" id="UP000635316"/>
    </source>
</evidence>
<comment type="caution">
    <text evidence="4">The sequence shown here is derived from an EMBL/GenBank/DDBJ whole genome shotgun (WGS) entry which is preliminary data.</text>
</comment>
<sequence>MKFKILITPLLLYGGTALAAVETVNFNALAKECAPGVHVATLQAIARTESGFNPYAIGVVGGSVKQPQSFSEAVETANKLHAQGKNFSMGLAQVNRHNIDKYELDYEKVFDPCLNLKAGAEILAECFSRASGKPQQALQKALSCYYSGNFRTGFTQDFAGLPSYVDRIKNSAVENTDGQVIKLAQADLNKEPETIIPAIDPAAPAPVTVKVRGKPKKTAHAPVKPVTENKRDPDQPKKSWDAFGEF</sequence>
<dbReference type="InterPro" id="IPR023346">
    <property type="entry name" value="Lysozyme-like_dom_sf"/>
</dbReference>